<evidence type="ECO:0000313" key="3">
    <source>
        <dbReference type="Proteomes" id="UP001430954"/>
    </source>
</evidence>
<proteinExistence type="predicted"/>
<name>A0ABS7T7R8_9GAMM</name>
<comment type="caution">
    <text evidence="2">The sequence shown here is derived from an EMBL/GenBank/DDBJ whole genome shotgun (WGS) entry which is preliminary data.</text>
</comment>
<dbReference type="Gene3D" id="3.40.630.30">
    <property type="match status" value="1"/>
</dbReference>
<dbReference type="RefSeq" id="WP_223676367.1">
    <property type="nucleotide sequence ID" value="NZ_JAINZW010000004.1"/>
</dbReference>
<evidence type="ECO:0000313" key="2">
    <source>
        <dbReference type="EMBL" id="MBZ4039927.1"/>
    </source>
</evidence>
<dbReference type="Pfam" id="PF14542">
    <property type="entry name" value="Acetyltransf_CG"/>
    <property type="match status" value="1"/>
</dbReference>
<keyword evidence="3" id="KW-1185">Reference proteome</keyword>
<dbReference type="InterPro" id="IPR045057">
    <property type="entry name" value="Gcn5-rel_NAT"/>
</dbReference>
<gene>
    <name evidence="2" type="ORF">K6753_10335</name>
</gene>
<dbReference type="Proteomes" id="UP001430954">
    <property type="component" value="Unassembled WGS sequence"/>
</dbReference>
<dbReference type="InterPro" id="IPR031165">
    <property type="entry name" value="GNAT_YJDJ"/>
</dbReference>
<reference evidence="2 3" key="1">
    <citation type="submission" date="2021-09" db="EMBL/GenBank/DDBJ databases">
        <title>Lysobacter sp. 13A isolated from the river sediment.</title>
        <authorList>
            <person name="Liu H."/>
            <person name="Li S."/>
            <person name="Mao S."/>
        </authorList>
    </citation>
    <scope>NUCLEOTIDE SEQUENCE [LARGE SCALE GENOMIC DNA]</scope>
    <source>
        <strain evidence="2 3">13A</strain>
    </source>
</reference>
<feature type="domain" description="N-acetyltransferase" evidence="1">
    <location>
        <begin position="9"/>
        <end position="94"/>
    </location>
</feature>
<dbReference type="SUPFAM" id="SSF55729">
    <property type="entry name" value="Acyl-CoA N-acyltransferases (Nat)"/>
    <property type="match status" value="1"/>
</dbReference>
<protein>
    <submittedName>
        <fullName evidence="2">N-acetyltransferase</fullName>
    </submittedName>
</protein>
<dbReference type="PROSITE" id="PS51729">
    <property type="entry name" value="GNAT_YJDJ"/>
    <property type="match status" value="1"/>
</dbReference>
<dbReference type="PANTHER" id="PTHR31435">
    <property type="entry name" value="PROTEIN NATD1"/>
    <property type="match status" value="1"/>
</dbReference>
<accession>A0ABS7T7R8</accession>
<dbReference type="PANTHER" id="PTHR31435:SF9">
    <property type="entry name" value="PROTEIN NATD1"/>
    <property type="match status" value="1"/>
</dbReference>
<evidence type="ECO:0000259" key="1">
    <source>
        <dbReference type="PROSITE" id="PS51729"/>
    </source>
</evidence>
<dbReference type="InterPro" id="IPR016181">
    <property type="entry name" value="Acyl_CoA_acyltransferase"/>
</dbReference>
<sequence>MGDQDPPIHHDQDVHRFATTVDGERAYIDYRLEGGVMTLTHTWVPDAIGGRGIAGRLVRHALEHARAEGLRVHPACSYADAWMRRHPEVEDLRAA</sequence>
<dbReference type="EMBL" id="JAINZW010000004">
    <property type="protein sequence ID" value="MBZ4039927.1"/>
    <property type="molecule type" value="Genomic_DNA"/>
</dbReference>
<organism evidence="2 3">
    <name type="scientific">Novilysobacter selenitireducens</name>
    <dbReference type="NCBI Taxonomy" id="2872639"/>
    <lineage>
        <taxon>Bacteria</taxon>
        <taxon>Pseudomonadati</taxon>
        <taxon>Pseudomonadota</taxon>
        <taxon>Gammaproteobacteria</taxon>
        <taxon>Lysobacterales</taxon>
        <taxon>Lysobacteraceae</taxon>
        <taxon>Novilysobacter</taxon>
    </lineage>
</organism>